<sequence>MFVITNKYLIGRRFAGVTLWPFIILKRKELAQDRRFMNHEYIHLRQQLELFIVPFYLLYFMEYIFRLIQFRDFYKAYRNISFEREAYAKEWDLSYLENRSFWAHIQYLWHEDSL</sequence>
<feature type="transmembrane region" description="Helical" evidence="1">
    <location>
        <begin position="50"/>
        <end position="68"/>
    </location>
</feature>
<gene>
    <name evidence="2" type="ORF">GCM10009117_05190</name>
</gene>
<keyword evidence="3" id="KW-1185">Reference proteome</keyword>
<reference evidence="3" key="1">
    <citation type="journal article" date="2019" name="Int. J. Syst. Evol. Microbiol.">
        <title>The Global Catalogue of Microorganisms (GCM) 10K type strain sequencing project: providing services to taxonomists for standard genome sequencing and annotation.</title>
        <authorList>
            <consortium name="The Broad Institute Genomics Platform"/>
            <consortium name="The Broad Institute Genome Sequencing Center for Infectious Disease"/>
            <person name="Wu L."/>
            <person name="Ma J."/>
        </authorList>
    </citation>
    <scope>NUCLEOTIDE SEQUENCE [LARGE SCALE GENOMIC DNA]</scope>
    <source>
        <strain evidence="3">JCM 16082</strain>
    </source>
</reference>
<keyword evidence="1" id="KW-0812">Transmembrane</keyword>
<proteinExistence type="predicted"/>
<evidence type="ECO:0000256" key="1">
    <source>
        <dbReference type="SAM" id="Phobius"/>
    </source>
</evidence>
<protein>
    <recommendedName>
        <fullName evidence="4">Peptidase M56 domain-containing protein</fullName>
    </recommendedName>
</protein>
<keyword evidence="1" id="KW-1133">Transmembrane helix</keyword>
<evidence type="ECO:0008006" key="4">
    <source>
        <dbReference type="Google" id="ProtNLM"/>
    </source>
</evidence>
<accession>A0ABP3XT69</accession>
<evidence type="ECO:0000313" key="3">
    <source>
        <dbReference type="Proteomes" id="UP001500507"/>
    </source>
</evidence>
<evidence type="ECO:0000313" key="2">
    <source>
        <dbReference type="EMBL" id="GAA0871373.1"/>
    </source>
</evidence>
<dbReference type="Proteomes" id="UP001500507">
    <property type="component" value="Unassembled WGS sequence"/>
</dbReference>
<comment type="caution">
    <text evidence="2">The sequence shown here is derived from an EMBL/GenBank/DDBJ whole genome shotgun (WGS) entry which is preliminary data.</text>
</comment>
<name>A0ABP3XT69_9FLAO</name>
<dbReference type="EMBL" id="BAAAFG010000002">
    <property type="protein sequence ID" value="GAA0871373.1"/>
    <property type="molecule type" value="Genomic_DNA"/>
</dbReference>
<organism evidence="2 3">
    <name type="scientific">Gangjinia marincola</name>
    <dbReference type="NCBI Taxonomy" id="578463"/>
    <lineage>
        <taxon>Bacteria</taxon>
        <taxon>Pseudomonadati</taxon>
        <taxon>Bacteroidota</taxon>
        <taxon>Flavobacteriia</taxon>
        <taxon>Flavobacteriales</taxon>
        <taxon>Flavobacteriaceae</taxon>
        <taxon>Gangjinia</taxon>
    </lineage>
</organism>
<keyword evidence="1" id="KW-0472">Membrane</keyword>
<dbReference type="RefSeq" id="WP_343763469.1">
    <property type="nucleotide sequence ID" value="NZ_BAAAFG010000002.1"/>
</dbReference>